<evidence type="ECO:0000313" key="2">
    <source>
        <dbReference type="Proteomes" id="UP000230646"/>
    </source>
</evidence>
<feature type="non-terminal residue" evidence="1">
    <location>
        <position position="266"/>
    </location>
</feature>
<dbReference type="EMBL" id="PFKO01000086">
    <property type="protein sequence ID" value="PIY33380.1"/>
    <property type="molecule type" value="Genomic_DNA"/>
</dbReference>
<organism evidence="1 2">
    <name type="scientific">Candidatus Infernicultor aquiphilus</name>
    <dbReference type="NCBI Taxonomy" id="1805029"/>
    <lineage>
        <taxon>Bacteria</taxon>
        <taxon>Pseudomonadati</taxon>
        <taxon>Atribacterota</taxon>
        <taxon>Candidatus Phoenicimicrobiia</taxon>
        <taxon>Candidatus Pheonicimicrobiales</taxon>
        <taxon>Candidatus Phoenicimicrobiaceae</taxon>
        <taxon>Candidatus Infernicultor</taxon>
    </lineage>
</organism>
<reference evidence="1 2" key="1">
    <citation type="submission" date="2017-09" db="EMBL/GenBank/DDBJ databases">
        <title>Depth-based differentiation of microbial function through sediment-hosted aquifers and enrichment of novel symbionts in the deep terrestrial subsurface.</title>
        <authorList>
            <person name="Probst A.J."/>
            <person name="Ladd B."/>
            <person name="Jarett J.K."/>
            <person name="Geller-Mcgrath D.E."/>
            <person name="Sieber C.M."/>
            <person name="Emerson J.B."/>
            <person name="Anantharaman K."/>
            <person name="Thomas B.C."/>
            <person name="Malmstrom R."/>
            <person name="Stieglmeier M."/>
            <person name="Klingl A."/>
            <person name="Woyke T."/>
            <person name="Ryan C.M."/>
            <person name="Banfield J.F."/>
        </authorList>
    </citation>
    <scope>NUCLEOTIDE SEQUENCE [LARGE SCALE GENOMIC DNA]</scope>
    <source>
        <strain evidence="1">CG_4_10_14_3_um_filter_34_13</strain>
    </source>
</reference>
<evidence type="ECO:0000313" key="1">
    <source>
        <dbReference type="EMBL" id="PIY33380.1"/>
    </source>
</evidence>
<dbReference type="GO" id="GO:0032259">
    <property type="term" value="P:methylation"/>
    <property type="evidence" value="ECO:0007669"/>
    <property type="project" value="UniProtKB-KW"/>
</dbReference>
<name>A0A2M7PRX9_9BACT</name>
<protein>
    <submittedName>
        <fullName evidence="1">Site-specific DNA-methyltransferase</fullName>
    </submittedName>
</protein>
<dbReference type="Proteomes" id="UP000230646">
    <property type="component" value="Unassembled WGS sequence"/>
</dbReference>
<feature type="non-terminal residue" evidence="1">
    <location>
        <position position="1"/>
    </location>
</feature>
<dbReference type="GO" id="GO:0008168">
    <property type="term" value="F:methyltransferase activity"/>
    <property type="evidence" value="ECO:0007669"/>
    <property type="project" value="UniProtKB-KW"/>
</dbReference>
<gene>
    <name evidence="1" type="ORF">COZ07_02385</name>
</gene>
<keyword evidence="1" id="KW-0808">Transferase</keyword>
<proteinExistence type="predicted"/>
<comment type="caution">
    <text evidence="1">The sequence shown here is derived from an EMBL/GenBank/DDBJ whole genome shotgun (WGS) entry which is preliminary data.</text>
</comment>
<sequence>GYINLMKIKSRYYEKGVFPKLQKDIDEALKPFPNFREELFNRLYTFFNRYFSESGSIYFRYTPLHQNVYEKVYTDDKDVMLFWKTHMLYYVKTDRLFKNLKVEVDDFKFFFDVSDLEYKRANEKKEIVYEFKEKREDGIFPFCKGVSNRRFDGVFVFNVYYSERGKKTKIVDILKDLKKEGININEDTLEKAFRIFEKQNEVDYFINKDAKTFLKEQFDIWLYQYVFSGESEWSEERIKQLQILKDISFKIIDFISQFEDELVKIW</sequence>
<dbReference type="AlphaFoldDB" id="A0A2M7PRX9"/>
<keyword evidence="1" id="KW-0489">Methyltransferase</keyword>
<accession>A0A2M7PRX9</accession>